<sequence>TWTKCTVKIEAIKYIPCFVKVTLTPHKNDEKSDIVIKINIPGLGVQLASSRSKLYSYGLFWTHHRKNCRLFFAFDSTANLERHINWIQNSISNLEIHRREMLESRRASRISKVDENVSLNSSTDEGRCNDTQDIKDINDILGPLPKLPDSNINWSRRISTASEIYEEIGDGNHRNGNRKSSRTSIASGIYEVMTSPLISTEESAYIHEEMPPPLPPPRQRLYTQSEINRTYTNPESISSKKRKRNIFETVFSRNKVRKSPKPKEQSAKLESPVIELIRSHRMSYSSPDLSKAEVTNYINEFENDLMARSSATEFSIRNEHSFLNSTTSSEKGIFDDERNISENILSNFNISCNESAVNLVGSNLIEIEPTEKVSVAMIIDDASGYCQMAPIIRGDLALSQVSAPELPPTSPLVDSSARRLPVEMTKAITFCRDYGMEASLQNFENLTISKENSQRLRKDTKVLSSPNSMKKSTDLADQQASLQTSKHSSSFDDKYPSYYPNDVTPSKDYRKNNESNYLAGKEEYVPERTENVYITTPRHGSNPSTKKSKESSKLVVLSPTNPLVSCKSSQLSTPSTKLSIADSTSCASPLLYHKYATVAPSKVKDTASCKKNIEITSSTKRFSSLPRFKKIDFSPLKLKLNSVLQRQNNDQITIINVKKNFADSLETL</sequence>
<dbReference type="OrthoDB" id="7985911at2759"/>
<feature type="compositionally biased region" description="Polar residues" evidence="1">
    <location>
        <begin position="462"/>
        <end position="488"/>
    </location>
</feature>
<dbReference type="EMBL" id="WJQU01000002">
    <property type="protein sequence ID" value="KAJ6642776.1"/>
    <property type="molecule type" value="Genomic_DNA"/>
</dbReference>
<dbReference type="Proteomes" id="UP001151699">
    <property type="component" value="Chromosome B"/>
</dbReference>
<accession>A0A9Q0N470</accession>
<reference evidence="2" key="1">
    <citation type="submission" date="2022-07" db="EMBL/GenBank/DDBJ databases">
        <authorList>
            <person name="Trinca V."/>
            <person name="Uliana J.V.C."/>
            <person name="Torres T.T."/>
            <person name="Ward R.J."/>
            <person name="Monesi N."/>
        </authorList>
    </citation>
    <scope>NUCLEOTIDE SEQUENCE</scope>
    <source>
        <strain evidence="2">HSMRA1968</strain>
        <tissue evidence="2">Whole embryos</tissue>
    </source>
</reference>
<dbReference type="AlphaFoldDB" id="A0A9Q0N470"/>
<evidence type="ECO:0000313" key="2">
    <source>
        <dbReference type="EMBL" id="KAJ6642776.1"/>
    </source>
</evidence>
<evidence type="ECO:0000256" key="1">
    <source>
        <dbReference type="SAM" id="MobiDB-lite"/>
    </source>
</evidence>
<organism evidence="2 3">
    <name type="scientific">Pseudolycoriella hygida</name>
    <dbReference type="NCBI Taxonomy" id="35572"/>
    <lineage>
        <taxon>Eukaryota</taxon>
        <taxon>Metazoa</taxon>
        <taxon>Ecdysozoa</taxon>
        <taxon>Arthropoda</taxon>
        <taxon>Hexapoda</taxon>
        <taxon>Insecta</taxon>
        <taxon>Pterygota</taxon>
        <taxon>Neoptera</taxon>
        <taxon>Endopterygota</taxon>
        <taxon>Diptera</taxon>
        <taxon>Nematocera</taxon>
        <taxon>Sciaroidea</taxon>
        <taxon>Sciaridae</taxon>
        <taxon>Pseudolycoriella</taxon>
    </lineage>
</organism>
<name>A0A9Q0N470_9DIPT</name>
<feature type="non-terminal residue" evidence="2">
    <location>
        <position position="668"/>
    </location>
</feature>
<evidence type="ECO:0000313" key="3">
    <source>
        <dbReference type="Proteomes" id="UP001151699"/>
    </source>
</evidence>
<protein>
    <submittedName>
        <fullName evidence="2">Uncharacterized protein</fullName>
    </submittedName>
</protein>
<comment type="caution">
    <text evidence="2">The sequence shown here is derived from an EMBL/GenBank/DDBJ whole genome shotgun (WGS) entry which is preliminary data.</text>
</comment>
<keyword evidence="3" id="KW-1185">Reference proteome</keyword>
<feature type="region of interest" description="Disordered" evidence="1">
    <location>
        <begin position="457"/>
        <end position="515"/>
    </location>
</feature>
<proteinExistence type="predicted"/>
<gene>
    <name evidence="2" type="ORF">Bhyg_07730</name>
</gene>